<feature type="non-terminal residue" evidence="11">
    <location>
        <position position="764"/>
    </location>
</feature>
<feature type="chain" id="PRO_5045397479" description="Peptidase M14 domain-containing protein" evidence="9">
    <location>
        <begin position="20"/>
        <end position="764"/>
    </location>
</feature>
<dbReference type="Gene3D" id="3.40.630.10">
    <property type="entry name" value="Zn peptidases"/>
    <property type="match status" value="1"/>
</dbReference>
<dbReference type="SMART" id="SM00631">
    <property type="entry name" value="Zn_pept"/>
    <property type="match status" value="1"/>
</dbReference>
<keyword evidence="3" id="KW-0645">Protease</keyword>
<keyword evidence="4" id="KW-0378">Hydrolase</keyword>
<proteinExistence type="inferred from homology"/>
<evidence type="ECO:0000256" key="2">
    <source>
        <dbReference type="ARBA" id="ARBA00005988"/>
    </source>
</evidence>
<feature type="signal peptide" evidence="9">
    <location>
        <begin position="1"/>
        <end position="19"/>
    </location>
</feature>
<comment type="similarity">
    <text evidence="2 7">Belongs to the peptidase M14 family.</text>
</comment>
<keyword evidence="6" id="KW-0482">Metalloprotease</keyword>
<evidence type="ECO:0000259" key="10">
    <source>
        <dbReference type="PROSITE" id="PS52035"/>
    </source>
</evidence>
<protein>
    <recommendedName>
        <fullName evidence="10">Peptidase M14 domain-containing protein</fullName>
    </recommendedName>
</protein>
<name>A0ABQ7R6N3_PLUXY</name>
<dbReference type="EMBL" id="JAHIBW010000001">
    <property type="protein sequence ID" value="KAG7312954.1"/>
    <property type="molecule type" value="Genomic_DNA"/>
</dbReference>
<reference evidence="11 12" key="1">
    <citation type="submission" date="2021-06" db="EMBL/GenBank/DDBJ databases">
        <title>A haploid diamondback moth (Plutella xylostella L.) genome assembly resolves 31 chromosomes and identifies a diamide resistance mutation.</title>
        <authorList>
            <person name="Ward C.M."/>
            <person name="Perry K.D."/>
            <person name="Baker G."/>
            <person name="Powis K."/>
            <person name="Heckel D.G."/>
            <person name="Baxter S.W."/>
        </authorList>
    </citation>
    <scope>NUCLEOTIDE SEQUENCE [LARGE SCALE GENOMIC DNA]</scope>
    <source>
        <strain evidence="11 12">LV</strain>
        <tissue evidence="11">Single pupa</tissue>
    </source>
</reference>
<dbReference type="PANTHER" id="PTHR11705:SF143">
    <property type="entry name" value="SLL0236 PROTEIN"/>
    <property type="match status" value="1"/>
</dbReference>
<evidence type="ECO:0000256" key="1">
    <source>
        <dbReference type="ARBA" id="ARBA00001947"/>
    </source>
</evidence>
<feature type="compositionally biased region" description="Pro residues" evidence="8">
    <location>
        <begin position="141"/>
        <end position="158"/>
    </location>
</feature>
<dbReference type="PROSITE" id="PS52035">
    <property type="entry name" value="PEPTIDASE_M14"/>
    <property type="match status" value="1"/>
</dbReference>
<dbReference type="Pfam" id="PF00246">
    <property type="entry name" value="Peptidase_M14"/>
    <property type="match status" value="1"/>
</dbReference>
<comment type="caution">
    <text evidence="11">The sequence shown here is derived from an EMBL/GenBank/DDBJ whole genome shotgun (WGS) entry which is preliminary data.</text>
</comment>
<comment type="caution">
    <text evidence="7">Lacks conserved residue(s) required for the propagation of feature annotation.</text>
</comment>
<feature type="region of interest" description="Disordered" evidence="8">
    <location>
        <begin position="195"/>
        <end position="218"/>
    </location>
</feature>
<evidence type="ECO:0000256" key="3">
    <source>
        <dbReference type="ARBA" id="ARBA00022670"/>
    </source>
</evidence>
<evidence type="ECO:0000256" key="5">
    <source>
        <dbReference type="ARBA" id="ARBA00022833"/>
    </source>
</evidence>
<dbReference type="SUPFAM" id="SSF53187">
    <property type="entry name" value="Zn-dependent exopeptidases"/>
    <property type="match status" value="1"/>
</dbReference>
<evidence type="ECO:0000313" key="11">
    <source>
        <dbReference type="EMBL" id="KAG7312954.1"/>
    </source>
</evidence>
<keyword evidence="5" id="KW-0862">Zinc</keyword>
<evidence type="ECO:0000256" key="7">
    <source>
        <dbReference type="PROSITE-ProRule" id="PRU01379"/>
    </source>
</evidence>
<organism evidence="11 12">
    <name type="scientific">Plutella xylostella</name>
    <name type="common">Diamondback moth</name>
    <name type="synonym">Plutella maculipennis</name>
    <dbReference type="NCBI Taxonomy" id="51655"/>
    <lineage>
        <taxon>Eukaryota</taxon>
        <taxon>Metazoa</taxon>
        <taxon>Ecdysozoa</taxon>
        <taxon>Arthropoda</taxon>
        <taxon>Hexapoda</taxon>
        <taxon>Insecta</taxon>
        <taxon>Pterygota</taxon>
        <taxon>Neoptera</taxon>
        <taxon>Endopterygota</taxon>
        <taxon>Lepidoptera</taxon>
        <taxon>Glossata</taxon>
        <taxon>Ditrysia</taxon>
        <taxon>Yponomeutoidea</taxon>
        <taxon>Plutellidae</taxon>
        <taxon>Plutella</taxon>
    </lineage>
</organism>
<dbReference type="InterPro" id="IPR000834">
    <property type="entry name" value="Peptidase_M14"/>
</dbReference>
<feature type="region of interest" description="Disordered" evidence="8">
    <location>
        <begin position="112"/>
        <end position="158"/>
    </location>
</feature>
<gene>
    <name evidence="11" type="ORF">JYU34_000019</name>
</gene>
<sequence>MKIRIFLIVLSNFTYSVLCNFTVFDEILDPSIVVSRQKRQINEYTRWKASADETTTEFIVKVLDEDAASKPGPPAPRGSPEVDEIQPADTREPGATEAAEVVNEYTRFAPLTRGSTVMPDASGTPAMNQPQFPAGEAEAPHIPPRGGPPAGPAPLPDPAPPAHGGIVFNKPANIQQQPIDTIQSILDHYRPKTFSRQPIKSHTPDTFGAQRSTTQGLPTRVEQAASLEIDGEELKNLLNYKLADKINSADEIKPYDAPEHYHTDYHYDANVNKLGIDMSLVTVGDSDVNKKEKISSDSKYNEGGTEIPKLQQNVQYESVNENEPNKIKFDISMDYDDELIDPKEKLESIPIPEADDKTTKPTVIPVISVKRRKRLEACSIIELNPLSFNRSLTLPEIHQTLKGWVDTSPLVKMTDITDGNLTTMENPIHLMIVDDPSSGQSPTAKETVLIVAGILGRDHYSVASAMYLLHQLVDRSSLHQDLLSHYRFWVIPVFNPDGYDYSMTFPAHRNWKKNLRQNWELCKGHEKKLESCKMCEKSGLLCFVQPCYGINLDRNFEYQWIPAHELHAEYPCGELFPGARQLSEAETRALATHLRAQQQQIHVFIALKEGDVLGIMYPYSHTKKKRNLDYIYRSRASAAANAVYAINGRRYVAGQTSEFLPLYAGGMEDWVDGHLGVDHAYSVQLFRPTDVYDNKLTLERVVHETFAAAGALLLAPGHRRAPPGALLGAPATLRRAPRVTPGPRGYYADAARPTRGTKELIAAV</sequence>
<evidence type="ECO:0000256" key="8">
    <source>
        <dbReference type="SAM" id="MobiDB-lite"/>
    </source>
</evidence>
<feature type="domain" description="Peptidase M14" evidence="10">
    <location>
        <begin position="390"/>
        <end position="716"/>
    </location>
</feature>
<dbReference type="Proteomes" id="UP000823941">
    <property type="component" value="Chromosome 1"/>
</dbReference>
<feature type="region of interest" description="Disordered" evidence="8">
    <location>
        <begin position="65"/>
        <end position="96"/>
    </location>
</feature>
<keyword evidence="12" id="KW-1185">Reference proteome</keyword>
<evidence type="ECO:0000256" key="6">
    <source>
        <dbReference type="ARBA" id="ARBA00023049"/>
    </source>
</evidence>
<keyword evidence="9" id="KW-0732">Signal</keyword>
<evidence type="ECO:0000256" key="4">
    <source>
        <dbReference type="ARBA" id="ARBA00022801"/>
    </source>
</evidence>
<evidence type="ECO:0000313" key="12">
    <source>
        <dbReference type="Proteomes" id="UP000823941"/>
    </source>
</evidence>
<comment type="cofactor">
    <cofactor evidence="1">
        <name>Zn(2+)</name>
        <dbReference type="ChEBI" id="CHEBI:29105"/>
    </cofactor>
</comment>
<evidence type="ECO:0000256" key="9">
    <source>
        <dbReference type="SAM" id="SignalP"/>
    </source>
</evidence>
<dbReference type="PANTHER" id="PTHR11705">
    <property type="entry name" value="PROTEASE FAMILY M14 CARBOXYPEPTIDASE A,B"/>
    <property type="match status" value="1"/>
</dbReference>
<accession>A0ABQ7R6N3</accession>